<dbReference type="EMBL" id="JAQGDS010000006">
    <property type="protein sequence ID" value="KAJ6259911.1"/>
    <property type="molecule type" value="Genomic_DNA"/>
</dbReference>
<accession>A0AAD6IWR2</accession>
<dbReference type="InterPro" id="IPR002562">
    <property type="entry name" value="3'-5'_exonuclease_dom"/>
</dbReference>
<feature type="compositionally biased region" description="Low complexity" evidence="1">
    <location>
        <begin position="103"/>
        <end position="121"/>
    </location>
</feature>
<evidence type="ECO:0000259" key="2">
    <source>
        <dbReference type="SMART" id="SM00474"/>
    </source>
</evidence>
<dbReference type="InterPro" id="IPR036397">
    <property type="entry name" value="RNaseH_sf"/>
</dbReference>
<dbReference type="CDD" id="cd06141">
    <property type="entry name" value="WRN_exo"/>
    <property type="match status" value="1"/>
</dbReference>
<keyword evidence="4" id="KW-1185">Reference proteome</keyword>
<evidence type="ECO:0000256" key="1">
    <source>
        <dbReference type="SAM" id="MobiDB-lite"/>
    </source>
</evidence>
<feature type="compositionally biased region" description="Basic residues" evidence="1">
    <location>
        <begin position="858"/>
        <end position="870"/>
    </location>
</feature>
<evidence type="ECO:0000313" key="4">
    <source>
        <dbReference type="Proteomes" id="UP001221413"/>
    </source>
</evidence>
<feature type="region of interest" description="Disordered" evidence="1">
    <location>
        <begin position="716"/>
        <end position="765"/>
    </location>
</feature>
<dbReference type="Gene3D" id="3.30.420.10">
    <property type="entry name" value="Ribonuclease H-like superfamily/Ribonuclease H"/>
    <property type="match status" value="1"/>
</dbReference>
<feature type="region of interest" description="Disordered" evidence="1">
    <location>
        <begin position="790"/>
        <end position="809"/>
    </location>
</feature>
<dbReference type="Pfam" id="PF01612">
    <property type="entry name" value="DNA_pol_A_exo1"/>
    <property type="match status" value="1"/>
</dbReference>
<dbReference type="Proteomes" id="UP001221413">
    <property type="component" value="Unassembled WGS sequence"/>
</dbReference>
<protein>
    <recommendedName>
        <fullName evidence="2">3'-5' exonuclease domain-containing protein</fullName>
    </recommendedName>
</protein>
<name>A0AAD6IWR2_DREDA</name>
<dbReference type="InterPro" id="IPR012337">
    <property type="entry name" value="RNaseH-like_sf"/>
</dbReference>
<dbReference type="AlphaFoldDB" id="A0AAD6IWR2"/>
<feature type="region of interest" description="Disordered" evidence="1">
    <location>
        <begin position="43"/>
        <end position="127"/>
    </location>
</feature>
<feature type="compositionally biased region" description="Basic and acidic residues" evidence="1">
    <location>
        <begin position="148"/>
        <end position="173"/>
    </location>
</feature>
<feature type="domain" description="3'-5' exonuclease" evidence="2">
    <location>
        <begin position="294"/>
        <end position="487"/>
    </location>
</feature>
<comment type="caution">
    <text evidence="3">The sequence shown here is derived from an EMBL/GenBank/DDBJ whole genome shotgun (WGS) entry which is preliminary data.</text>
</comment>
<sequence length="877" mass="97867">MSRRIRCLQVRAASTAAAVPRPAARCSSSHSYTFTAMDDDFPALPPHHLHSNPARMNPSSPATQAAGVPLPKTPNTPASGSRVWDPSRGIVFAPSPTSPWTPPSSRGFATSSPAAAFSEPASRTKPRIHRHIAKRPSNWADLLNLTSDGKEKPYPTDGKDRPSGLKDPERAALPDEFSPLNDTTALYAALEDEFDVERELEEQDEQSALALDDELLQGEAAETPAADIERVSTPEGEEIILWKKKPIVYTDETDEYVPPAFQVGQEVLEEQETLGVKLFGVENYRNADGEKPEVHYVTDVDKMETVMKLFEGEKVIGFDMEWHPRKLLRPPENDKDIRYSCSVIQVASADQVAIFHLAKYPANTKSWLSPTFKKIVEDPEVLKTGVSVRFDMQRLATVINISPAGALELAEFHSLLFAAQKSILEEGQKLPASLASLCQHHLGFPLYKGDVRTSDWSGVLNVNQRKYAADDAYASFRVFDEMEKIRRSLDPRPALPPSYSMVHEEVVEAWHKKAAKQAAEASDDTPKKKTVIRVPKKDLNPDLEEAYEWVKAYAKTVPGEVLKATVADLRCYTMWHNQDLEIEEVASKCRNPPLTEPYVAQKILEAVHAEKLPYDPRRLHYVFETAPKQGIRRYYDLRKEMNEAIAKQKKKPVVFEEAELEEVLPDIRFYGTQNPETEKNDPPARVRADVSKLKIRRVAPATPAFVRAESEPELILPTSNRHRRQSFKNRLPDRDSQSANELGEDEPLAMHASPRPAAPRIRWGSESGAPAAKIVKIPGFERWGSSTKSIWQSKAPTTKPARHEHASGTRVTTRTMKFGVSGELADAVGGLSGEASVRLTDGAEVDDEDLLEPPPVKRERKVFVPRRRRKVDGDGGS</sequence>
<feature type="region of interest" description="Disordered" evidence="1">
    <location>
        <begin position="839"/>
        <end position="877"/>
    </location>
</feature>
<organism evidence="3 4">
    <name type="scientific">Drechslerella dactyloides</name>
    <name type="common">Nematode-trapping fungus</name>
    <name type="synonym">Arthrobotrys dactyloides</name>
    <dbReference type="NCBI Taxonomy" id="74499"/>
    <lineage>
        <taxon>Eukaryota</taxon>
        <taxon>Fungi</taxon>
        <taxon>Dikarya</taxon>
        <taxon>Ascomycota</taxon>
        <taxon>Pezizomycotina</taxon>
        <taxon>Orbiliomycetes</taxon>
        <taxon>Orbiliales</taxon>
        <taxon>Orbiliaceae</taxon>
        <taxon>Drechslerella</taxon>
    </lineage>
</organism>
<dbReference type="SUPFAM" id="SSF53098">
    <property type="entry name" value="Ribonuclease H-like"/>
    <property type="match status" value="1"/>
</dbReference>
<dbReference type="PANTHER" id="PTHR47765">
    <property type="entry name" value="3'-5' EXONUCLEASE DOMAIN-CONTAINING PROTEIN"/>
    <property type="match status" value="1"/>
</dbReference>
<dbReference type="GO" id="GO:0006139">
    <property type="term" value="P:nucleobase-containing compound metabolic process"/>
    <property type="evidence" value="ECO:0007669"/>
    <property type="project" value="InterPro"/>
</dbReference>
<dbReference type="InterPro" id="IPR052408">
    <property type="entry name" value="Exonuclease_MUT-7-like"/>
</dbReference>
<reference evidence="3" key="1">
    <citation type="submission" date="2023-01" db="EMBL/GenBank/DDBJ databases">
        <title>The chitinases involved in constricting ring structure development in the nematode-trapping fungus Drechslerella dactyloides.</title>
        <authorList>
            <person name="Wang R."/>
            <person name="Zhang L."/>
            <person name="Tang P."/>
            <person name="Li S."/>
            <person name="Liang L."/>
        </authorList>
    </citation>
    <scope>NUCLEOTIDE SEQUENCE</scope>
    <source>
        <strain evidence="3">YMF1.00031</strain>
    </source>
</reference>
<feature type="region of interest" description="Disordered" evidence="1">
    <location>
        <begin position="139"/>
        <end position="177"/>
    </location>
</feature>
<dbReference type="GO" id="GO:0003676">
    <property type="term" value="F:nucleic acid binding"/>
    <property type="evidence" value="ECO:0007669"/>
    <property type="project" value="InterPro"/>
</dbReference>
<proteinExistence type="predicted"/>
<dbReference type="PANTHER" id="PTHR47765:SF2">
    <property type="entry name" value="EXONUCLEASE MUT-7 HOMOLOG"/>
    <property type="match status" value="1"/>
</dbReference>
<dbReference type="SMART" id="SM00474">
    <property type="entry name" value="35EXOc"/>
    <property type="match status" value="1"/>
</dbReference>
<dbReference type="GO" id="GO:0008408">
    <property type="term" value="F:3'-5' exonuclease activity"/>
    <property type="evidence" value="ECO:0007669"/>
    <property type="project" value="InterPro"/>
</dbReference>
<gene>
    <name evidence="3" type="ORF">Dda_5555</name>
</gene>
<evidence type="ECO:0000313" key="3">
    <source>
        <dbReference type="EMBL" id="KAJ6259911.1"/>
    </source>
</evidence>